<keyword evidence="3" id="KW-1185">Reference proteome</keyword>
<dbReference type="OrthoDB" id="409543at2759"/>
<dbReference type="Proteomes" id="UP000039324">
    <property type="component" value="Unassembled WGS sequence"/>
</dbReference>
<sequence>MPIRRGIAILLLLSGVTVLGFICIHIAWDKQSPQAFHYDSAQRNGTCRVLPWSVDYIIPNELNHAFSVVTQPSIPRAYSVGYETFFRHHPSATLYIISNVESVDRSFERNGFRVVLVPLDLQLIMDQLLEALPSMKATVFDTDVWRNQIVPYMMAHPMVLSDFIRLAMLYMYGGSWIDADAIYLRPFAFRNALPCHDRIIVGQPYVQCDDSNVVHIPFNGSMPVRPGRSFYVTNGIMGGWGRHHPFIRKALLRMPTAFVDTLTALGGILLVDTLVHTVLTDPGPTDLLVDEWPNLYDIDQLFGFFNVDEFVERWHGNVPDMIDDLARRRVYSVQIMSGTYEKASLMQDAFADGSLYATLWLRNCVFSCHEPIQ</sequence>
<dbReference type="PANTHER" id="PTHR12042">
    <property type="entry name" value="LACTOSYLCERAMIDE 4-ALPHA-GALACTOSYLTRANSFERASE ALPHA- 1,4-GALACTOSYLTRANSFERASE"/>
    <property type="match status" value="1"/>
</dbReference>
<dbReference type="STRING" id="37360.A0A0G4J5I6"/>
<evidence type="ECO:0000256" key="1">
    <source>
        <dbReference type="SAM" id="Phobius"/>
    </source>
</evidence>
<dbReference type="PANTHER" id="PTHR12042:SF21">
    <property type="entry name" value="ALPHA1,4-GALACTOSYLTRANSFERASE 1-RELATED"/>
    <property type="match status" value="1"/>
</dbReference>
<name>A0A0G4J5I6_PLABS</name>
<protein>
    <recommendedName>
        <fullName evidence="4">Alpha 1,4-glycosyltransferase domain-containing protein</fullName>
    </recommendedName>
</protein>
<dbReference type="SUPFAM" id="SSF53448">
    <property type="entry name" value="Nucleotide-diphospho-sugar transferases"/>
    <property type="match status" value="1"/>
</dbReference>
<reference evidence="2 3" key="1">
    <citation type="submission" date="2015-02" db="EMBL/GenBank/DDBJ databases">
        <authorList>
            <person name="Chooi Y.-H."/>
        </authorList>
    </citation>
    <scope>NUCLEOTIDE SEQUENCE [LARGE SCALE GENOMIC DNA]</scope>
    <source>
        <strain evidence="2">E3</strain>
    </source>
</reference>
<dbReference type="EMBL" id="CDSF01000133">
    <property type="protein sequence ID" value="CEP02609.1"/>
    <property type="molecule type" value="Genomic_DNA"/>
</dbReference>
<dbReference type="InterPro" id="IPR029044">
    <property type="entry name" value="Nucleotide-diphossugar_trans"/>
</dbReference>
<gene>
    <name evidence="2" type="ORF">PBRA_002577</name>
</gene>
<evidence type="ECO:0000313" key="2">
    <source>
        <dbReference type="EMBL" id="CEP02609.1"/>
    </source>
</evidence>
<dbReference type="InterPro" id="IPR051981">
    <property type="entry name" value="Glycosyltransf_32"/>
</dbReference>
<dbReference type="Pfam" id="PF04488">
    <property type="entry name" value="Gly_transf_sug"/>
    <property type="match status" value="1"/>
</dbReference>
<organism evidence="2 3">
    <name type="scientific">Plasmodiophora brassicae</name>
    <name type="common">Clubroot disease agent</name>
    <dbReference type="NCBI Taxonomy" id="37360"/>
    <lineage>
        <taxon>Eukaryota</taxon>
        <taxon>Sar</taxon>
        <taxon>Rhizaria</taxon>
        <taxon>Endomyxa</taxon>
        <taxon>Phytomyxea</taxon>
        <taxon>Plasmodiophorida</taxon>
        <taxon>Plasmodiophoridae</taxon>
        <taxon>Plasmodiophora</taxon>
    </lineage>
</organism>
<feature type="transmembrane region" description="Helical" evidence="1">
    <location>
        <begin position="7"/>
        <end position="28"/>
    </location>
</feature>
<dbReference type="AlphaFoldDB" id="A0A0G4J5I6"/>
<dbReference type="GO" id="GO:0016020">
    <property type="term" value="C:membrane"/>
    <property type="evidence" value="ECO:0007669"/>
    <property type="project" value="GOC"/>
</dbReference>
<dbReference type="GO" id="GO:0016758">
    <property type="term" value="F:hexosyltransferase activity"/>
    <property type="evidence" value="ECO:0007669"/>
    <property type="project" value="TreeGrafter"/>
</dbReference>
<dbReference type="Gene3D" id="3.90.550.20">
    <property type="match status" value="1"/>
</dbReference>
<keyword evidence="1" id="KW-1133">Transmembrane helix</keyword>
<dbReference type="InterPro" id="IPR007577">
    <property type="entry name" value="GlycoTrfase_DXD_sugar-bd_CS"/>
</dbReference>
<accession>A0A0G4J5I6</accession>
<proteinExistence type="predicted"/>
<dbReference type="GO" id="GO:0006688">
    <property type="term" value="P:glycosphingolipid biosynthetic process"/>
    <property type="evidence" value="ECO:0007669"/>
    <property type="project" value="TreeGrafter"/>
</dbReference>
<evidence type="ECO:0000313" key="3">
    <source>
        <dbReference type="Proteomes" id="UP000039324"/>
    </source>
</evidence>
<keyword evidence="1" id="KW-0472">Membrane</keyword>
<evidence type="ECO:0008006" key="4">
    <source>
        <dbReference type="Google" id="ProtNLM"/>
    </source>
</evidence>
<keyword evidence="1" id="KW-0812">Transmembrane</keyword>